<reference evidence="1 2" key="1">
    <citation type="submission" date="2023-10" db="EMBL/GenBank/DDBJ databases">
        <title>Draft genome sequence of Xylaria bambusicola isolate GMP-LS, the root and basal stem rot pathogen of sugarcane in Indonesia.</title>
        <authorList>
            <person name="Selvaraj P."/>
            <person name="Muralishankar V."/>
            <person name="Muruganantham S."/>
            <person name="Sp S."/>
            <person name="Haryani S."/>
            <person name="Lau K.J.X."/>
            <person name="Naqvi N.I."/>
        </authorList>
    </citation>
    <scope>NUCLEOTIDE SEQUENCE [LARGE SCALE GENOMIC DNA]</scope>
    <source>
        <strain evidence="1">GMP-LS</strain>
    </source>
</reference>
<gene>
    <name evidence="1" type="ORF">RRF57_007282</name>
</gene>
<comment type="caution">
    <text evidence="1">The sequence shown here is derived from an EMBL/GenBank/DDBJ whole genome shotgun (WGS) entry which is preliminary data.</text>
</comment>
<accession>A0AAN7ZAE1</accession>
<sequence length="97" mass="10586">MAARVVERASPMVRGSPIQLNSTGMDVGNENFISYPVRRTTVMRIETFKWYKVSSRDLALSNQPPLPISAAPVLPYNPPIAASPRARPSTGFVSPDS</sequence>
<name>A0AAN7ZAE1_9PEZI</name>
<proteinExistence type="predicted"/>
<evidence type="ECO:0000313" key="1">
    <source>
        <dbReference type="EMBL" id="KAK5631568.1"/>
    </source>
</evidence>
<protein>
    <submittedName>
        <fullName evidence="1">Uncharacterized protein</fullName>
    </submittedName>
</protein>
<keyword evidence="2" id="KW-1185">Reference proteome</keyword>
<organism evidence="1 2">
    <name type="scientific">Xylaria bambusicola</name>
    <dbReference type="NCBI Taxonomy" id="326684"/>
    <lineage>
        <taxon>Eukaryota</taxon>
        <taxon>Fungi</taxon>
        <taxon>Dikarya</taxon>
        <taxon>Ascomycota</taxon>
        <taxon>Pezizomycotina</taxon>
        <taxon>Sordariomycetes</taxon>
        <taxon>Xylariomycetidae</taxon>
        <taxon>Xylariales</taxon>
        <taxon>Xylariaceae</taxon>
        <taxon>Xylaria</taxon>
    </lineage>
</organism>
<dbReference type="EMBL" id="JAWHQM010000020">
    <property type="protein sequence ID" value="KAK5631568.1"/>
    <property type="molecule type" value="Genomic_DNA"/>
</dbReference>
<dbReference type="AlphaFoldDB" id="A0AAN7ZAE1"/>
<dbReference type="Proteomes" id="UP001305414">
    <property type="component" value="Unassembled WGS sequence"/>
</dbReference>
<evidence type="ECO:0000313" key="2">
    <source>
        <dbReference type="Proteomes" id="UP001305414"/>
    </source>
</evidence>